<dbReference type="OMA" id="NHYNQEM"/>
<reference evidence="3" key="1">
    <citation type="submission" date="2013-07" db="EMBL/GenBank/DDBJ databases">
        <title>The genome of Eucalyptus grandis.</title>
        <authorList>
            <person name="Schmutz J."/>
            <person name="Hayes R."/>
            <person name="Myburg A."/>
            <person name="Tuskan G."/>
            <person name="Grattapaglia D."/>
            <person name="Rokhsar D.S."/>
        </authorList>
    </citation>
    <scope>NUCLEOTIDE SEQUENCE</scope>
    <source>
        <tissue evidence="3">Leaf extractions</tissue>
    </source>
</reference>
<dbReference type="InParanoid" id="A0A059CKQ3"/>
<dbReference type="EMBL" id="KK198755">
    <property type="protein sequence ID" value="KCW79048.1"/>
    <property type="molecule type" value="Genomic_DNA"/>
</dbReference>
<dbReference type="PANTHER" id="PTHR33915">
    <property type="entry name" value="OSJNBA0033G05.11 PROTEIN"/>
    <property type="match status" value="1"/>
</dbReference>
<proteinExistence type="predicted"/>
<sequence length="274" mass="31620">MDWFSWLSKGSLDPSLIYEYGRVFALNQLQEEDISYFDHEFLQSMGISVAKHRLEILKLAKKELGGPRPISGLIMAFNRTKRSVGNYISKLVSHDQDKDVKASPEPSRYREQWRGALLSRKHRSEKEMKQKTIVCQDRRSMTLSGPLDGRVQDKYMMAHKSQQFSGPLDTRAHQKPVFALPRCPSPKFSSGPLDARVDEKVLYPMRSPKLSGMLGGRIPERFTVPRSPKLSRPLERTAQSPKLLWSDFNKVKMDAYEYDEHSLWAKLFDDMKPT</sequence>
<name>A0A059CKQ3_EUCGR</name>
<dbReference type="KEGG" id="egr:104438880"/>
<dbReference type="STRING" id="71139.A0A059CKQ3"/>
<feature type="domain" description="SAM" evidence="2">
    <location>
        <begin position="24"/>
        <end position="58"/>
    </location>
</feature>
<dbReference type="InterPro" id="IPR001660">
    <property type="entry name" value="SAM"/>
</dbReference>
<accession>A0A059CKQ3</accession>
<dbReference type="PANTHER" id="PTHR33915:SF3">
    <property type="entry name" value="STERILE ALPHA MOTIF (SAM) DOMAIN PROTEIN"/>
    <property type="match status" value="1"/>
</dbReference>
<evidence type="ECO:0000259" key="2">
    <source>
        <dbReference type="Pfam" id="PF07647"/>
    </source>
</evidence>
<gene>
    <name evidence="3" type="ORF">EUGRSUZ_C00478</name>
</gene>
<evidence type="ECO:0000256" key="1">
    <source>
        <dbReference type="SAM" id="MobiDB-lite"/>
    </source>
</evidence>
<organism evidence="3">
    <name type="scientific">Eucalyptus grandis</name>
    <name type="common">Flooded gum</name>
    <dbReference type="NCBI Taxonomy" id="71139"/>
    <lineage>
        <taxon>Eukaryota</taxon>
        <taxon>Viridiplantae</taxon>
        <taxon>Streptophyta</taxon>
        <taxon>Embryophyta</taxon>
        <taxon>Tracheophyta</taxon>
        <taxon>Spermatophyta</taxon>
        <taxon>Magnoliopsida</taxon>
        <taxon>eudicotyledons</taxon>
        <taxon>Gunneridae</taxon>
        <taxon>Pentapetalae</taxon>
        <taxon>rosids</taxon>
        <taxon>malvids</taxon>
        <taxon>Myrtales</taxon>
        <taxon>Myrtaceae</taxon>
        <taxon>Myrtoideae</taxon>
        <taxon>Eucalypteae</taxon>
        <taxon>Eucalyptus</taxon>
    </lineage>
</organism>
<dbReference type="OrthoDB" id="1887912at2759"/>
<dbReference type="eggNOG" id="ENOG502S0R1">
    <property type="taxonomic scope" value="Eukaryota"/>
</dbReference>
<evidence type="ECO:0000313" key="3">
    <source>
        <dbReference type="EMBL" id="KCW79048.1"/>
    </source>
</evidence>
<dbReference type="CDD" id="cd09487">
    <property type="entry name" value="SAM_superfamily"/>
    <property type="match status" value="1"/>
</dbReference>
<dbReference type="AlphaFoldDB" id="A0A059CKQ3"/>
<dbReference type="Gramene" id="KCW79048">
    <property type="protein sequence ID" value="KCW79048"/>
    <property type="gene ID" value="EUGRSUZ_C00478"/>
</dbReference>
<dbReference type="Gene3D" id="1.10.150.50">
    <property type="entry name" value="Transcription Factor, Ets-1"/>
    <property type="match status" value="1"/>
</dbReference>
<dbReference type="Pfam" id="PF07647">
    <property type="entry name" value="SAM_2"/>
    <property type="match status" value="1"/>
</dbReference>
<protein>
    <recommendedName>
        <fullName evidence="2">SAM domain-containing protein</fullName>
    </recommendedName>
</protein>
<dbReference type="SUPFAM" id="SSF47769">
    <property type="entry name" value="SAM/Pointed domain"/>
    <property type="match status" value="1"/>
</dbReference>
<dbReference type="InterPro" id="IPR013761">
    <property type="entry name" value="SAM/pointed_sf"/>
</dbReference>
<feature type="region of interest" description="Disordered" evidence="1">
    <location>
        <begin position="214"/>
        <end position="235"/>
    </location>
</feature>